<keyword evidence="4 7" id="KW-1133">Transmembrane helix</keyword>
<accession>A0A9D1VCZ8</accession>
<evidence type="ECO:0000256" key="2">
    <source>
        <dbReference type="ARBA" id="ARBA00022475"/>
    </source>
</evidence>
<name>A0A9D1VCZ8_9BACT</name>
<organism evidence="10 11">
    <name type="scientific">Candidatus Akkermansia intestinigallinarum</name>
    <dbReference type="NCBI Taxonomy" id="2838431"/>
    <lineage>
        <taxon>Bacteria</taxon>
        <taxon>Pseudomonadati</taxon>
        <taxon>Verrucomicrobiota</taxon>
        <taxon>Verrucomicrobiia</taxon>
        <taxon>Verrucomicrobiales</taxon>
        <taxon>Akkermansiaceae</taxon>
        <taxon>Akkermansia</taxon>
    </lineage>
</organism>
<reference evidence="10" key="2">
    <citation type="submission" date="2021-04" db="EMBL/GenBank/DDBJ databases">
        <authorList>
            <person name="Gilroy R."/>
        </authorList>
    </citation>
    <scope>NUCLEOTIDE SEQUENCE</scope>
    <source>
        <strain evidence="10">14975</strain>
    </source>
</reference>
<evidence type="ECO:0000256" key="1">
    <source>
        <dbReference type="ARBA" id="ARBA00004651"/>
    </source>
</evidence>
<dbReference type="PANTHER" id="PTHR30619:SF7">
    <property type="entry name" value="BETA-LACTAMASE DOMAIN PROTEIN"/>
    <property type="match status" value="1"/>
</dbReference>
<evidence type="ECO:0000256" key="7">
    <source>
        <dbReference type="SAM" id="Phobius"/>
    </source>
</evidence>
<evidence type="ECO:0000256" key="6">
    <source>
        <dbReference type="SAM" id="MobiDB-lite"/>
    </source>
</evidence>
<dbReference type="InterPro" id="IPR025405">
    <property type="entry name" value="DUF4131"/>
</dbReference>
<feature type="domain" description="ComEC/Rec2-related protein" evidence="8">
    <location>
        <begin position="226"/>
        <end position="496"/>
    </location>
</feature>
<feature type="region of interest" description="Disordered" evidence="6">
    <location>
        <begin position="697"/>
        <end position="716"/>
    </location>
</feature>
<comment type="caution">
    <text evidence="10">The sequence shown here is derived from an EMBL/GenBank/DDBJ whole genome shotgun (WGS) entry which is preliminary data.</text>
</comment>
<feature type="transmembrane region" description="Helical" evidence="7">
    <location>
        <begin position="395"/>
        <end position="417"/>
    </location>
</feature>
<dbReference type="PANTHER" id="PTHR30619">
    <property type="entry name" value="DNA INTERNALIZATION/COMPETENCE PROTEIN COMEC/REC2"/>
    <property type="match status" value="1"/>
</dbReference>
<dbReference type="Pfam" id="PF03772">
    <property type="entry name" value="Competence"/>
    <property type="match status" value="1"/>
</dbReference>
<feature type="transmembrane region" description="Helical" evidence="7">
    <location>
        <begin position="248"/>
        <end position="271"/>
    </location>
</feature>
<evidence type="ECO:0000256" key="3">
    <source>
        <dbReference type="ARBA" id="ARBA00022692"/>
    </source>
</evidence>
<evidence type="ECO:0000259" key="9">
    <source>
        <dbReference type="Pfam" id="PF13567"/>
    </source>
</evidence>
<keyword evidence="5 7" id="KW-0472">Membrane</keyword>
<feature type="transmembrane region" description="Helical" evidence="7">
    <location>
        <begin position="345"/>
        <end position="363"/>
    </location>
</feature>
<evidence type="ECO:0000259" key="8">
    <source>
        <dbReference type="Pfam" id="PF03772"/>
    </source>
</evidence>
<feature type="domain" description="DUF4131" evidence="9">
    <location>
        <begin position="126"/>
        <end position="184"/>
    </location>
</feature>
<feature type="transmembrane region" description="Helical" evidence="7">
    <location>
        <begin position="322"/>
        <end position="339"/>
    </location>
</feature>
<gene>
    <name evidence="10" type="ORF">H9862_08950</name>
</gene>
<feature type="transmembrane region" description="Helical" evidence="7">
    <location>
        <begin position="423"/>
        <end position="448"/>
    </location>
</feature>
<comment type="subcellular location">
    <subcellularLocation>
        <location evidence="1">Cell membrane</location>
        <topology evidence="1">Multi-pass membrane protein</topology>
    </subcellularLocation>
</comment>
<dbReference type="AlphaFoldDB" id="A0A9D1VCZ8"/>
<feature type="transmembrane region" description="Helical" evidence="7">
    <location>
        <begin position="460"/>
        <end position="479"/>
    </location>
</feature>
<sequence length="716" mass="78291">MPEPHARAASAGGALPEDAWRRRLRLFLLRAPLLLPLLSCCGAIVGGQGWALSLAATLLCLLLHRRRLALFVLLCTAIVCLRMMTDERAREQALEAWHEAGTVVLSGTVERELSSGVILGLDDSPLRVSVHGDELSEIRTGERIRVMGELRPERRAALPGMFDSAAWMRGQGIVASFSGARPERIGYDVGWYGLLGYCATARRLLADRIMPPGTESEPERQVLCALVLGARDRADDETMLDFRRGGCLHAFAVSGLHVGLVAMMLWPLLYALRVRPQVARPLILLLSGVYVLLTGAQAPALRAYIMLAAALFGLMLLRRISLVNIWSLAALLLLLINPYQLMQPGFQLSFGVYAAICLGIAFCRRDTPWFRPDPFIPYRIMTRGEMRIQAFDRGVRGVVVVALSAWLISVPLGAVHFHSFNPWSFLTNIAITPLLPLVMISGFALLFFGSVPWIGPLAHAAACHCCSWFIATVGFFASLPGAYIPATRAADPGAYMIMGLGYGKSSCMLGNPGILVDTGSSSSARWTIDPAVFHGGYAPAVILPTSNLRSATEGLDVLRQSWPEARILNPDELRGRFLRVETEAGQYLICGPPDDLPTRPAINQSPVLIWQNAYRRLLYLGDAAAETYERLPRGERRADVIIIGRNAARGLDPYTVQQECGARRVILLPSLTTSFEAADWQWPEDFLKPGVDAVEQGSLEGANLPPQPFGQSVSDP</sequence>
<dbReference type="Pfam" id="PF13567">
    <property type="entry name" value="DUF4131"/>
    <property type="match status" value="1"/>
</dbReference>
<evidence type="ECO:0000256" key="4">
    <source>
        <dbReference type="ARBA" id="ARBA00022989"/>
    </source>
</evidence>
<evidence type="ECO:0000313" key="11">
    <source>
        <dbReference type="Proteomes" id="UP000823964"/>
    </source>
</evidence>
<dbReference type="NCBIfam" id="TIGR00360">
    <property type="entry name" value="ComEC_N-term"/>
    <property type="match status" value="1"/>
</dbReference>
<feature type="transmembrane region" description="Helical" evidence="7">
    <location>
        <begin position="68"/>
        <end position="85"/>
    </location>
</feature>
<keyword evidence="2" id="KW-1003">Cell membrane</keyword>
<protein>
    <submittedName>
        <fullName evidence="10">ComEC family competence protein</fullName>
    </submittedName>
</protein>
<dbReference type="InterPro" id="IPR052159">
    <property type="entry name" value="Competence_DNA_uptake"/>
</dbReference>
<feature type="transmembrane region" description="Helical" evidence="7">
    <location>
        <begin position="33"/>
        <end position="61"/>
    </location>
</feature>
<dbReference type="Proteomes" id="UP000823964">
    <property type="component" value="Unassembled WGS sequence"/>
</dbReference>
<dbReference type="EMBL" id="DXFQ01000171">
    <property type="protein sequence ID" value="HIX20712.1"/>
    <property type="molecule type" value="Genomic_DNA"/>
</dbReference>
<proteinExistence type="predicted"/>
<evidence type="ECO:0000256" key="5">
    <source>
        <dbReference type="ARBA" id="ARBA00023136"/>
    </source>
</evidence>
<dbReference type="InterPro" id="IPR004477">
    <property type="entry name" value="ComEC_N"/>
</dbReference>
<reference evidence="10" key="1">
    <citation type="journal article" date="2021" name="PeerJ">
        <title>Extensive microbial diversity within the chicken gut microbiome revealed by metagenomics and culture.</title>
        <authorList>
            <person name="Gilroy R."/>
            <person name="Ravi A."/>
            <person name="Getino M."/>
            <person name="Pursley I."/>
            <person name="Horton D.L."/>
            <person name="Alikhan N.F."/>
            <person name="Baker D."/>
            <person name="Gharbi K."/>
            <person name="Hall N."/>
            <person name="Watson M."/>
            <person name="Adriaenssens E.M."/>
            <person name="Foster-Nyarko E."/>
            <person name="Jarju S."/>
            <person name="Secka A."/>
            <person name="Antonio M."/>
            <person name="Oren A."/>
            <person name="Chaudhuri R.R."/>
            <person name="La Ragione R."/>
            <person name="Hildebrand F."/>
            <person name="Pallen M.J."/>
        </authorList>
    </citation>
    <scope>NUCLEOTIDE SEQUENCE</scope>
    <source>
        <strain evidence="10">14975</strain>
    </source>
</reference>
<evidence type="ECO:0000313" key="10">
    <source>
        <dbReference type="EMBL" id="HIX20712.1"/>
    </source>
</evidence>
<keyword evidence="3 7" id="KW-0812">Transmembrane</keyword>
<dbReference type="GO" id="GO:0005886">
    <property type="term" value="C:plasma membrane"/>
    <property type="evidence" value="ECO:0007669"/>
    <property type="project" value="UniProtKB-SubCell"/>
</dbReference>